<dbReference type="EMBL" id="JASPKY010000611">
    <property type="protein sequence ID" value="KAK9687990.1"/>
    <property type="molecule type" value="Genomic_DNA"/>
</dbReference>
<comment type="caution">
    <text evidence="7">The sequence shown here is derived from an EMBL/GenBank/DDBJ whole genome shotgun (WGS) entry which is preliminary data.</text>
</comment>
<sequence length="325" mass="36161">MRELPLEVQGLSQTILPSFLGGSTTLIMAIFAYISDVSTMEMRTLRIGIIQIILTVCSLLSALGGYLFTVLGYYGVLGIGGAMYLAAFCYGIFFVQESSRRPRYKHCKMFFKDVFDPMHAINTLKLLIKGNNQVNRGQLYLVMMGFFISSLVVYGEASVFILFALGTYGFTPVEYSYYDSIKNLLTVIGTIVFLPLFTKVFKLHDAVIIVITFLDKIANKIASNILLILFANTYGLYAGTIVANCHTIANTALRSLMTKSVQVKDLAKALSLLSLCVILFSGCCIIITALYVCYHQMFHMLEPEKKEPPQPLQDKQTALSQTTKL</sequence>
<feature type="transmembrane region" description="Helical" evidence="6">
    <location>
        <begin position="185"/>
        <end position="214"/>
    </location>
</feature>
<dbReference type="PANTHER" id="PTHR23507:SF1">
    <property type="entry name" value="FI18259P1-RELATED"/>
    <property type="match status" value="1"/>
</dbReference>
<dbReference type="GO" id="GO:0022857">
    <property type="term" value="F:transmembrane transporter activity"/>
    <property type="evidence" value="ECO:0007669"/>
    <property type="project" value="TreeGrafter"/>
</dbReference>
<evidence type="ECO:0000256" key="6">
    <source>
        <dbReference type="SAM" id="Phobius"/>
    </source>
</evidence>
<organism evidence="7 8">
    <name type="scientific">Popillia japonica</name>
    <name type="common">Japanese beetle</name>
    <dbReference type="NCBI Taxonomy" id="7064"/>
    <lineage>
        <taxon>Eukaryota</taxon>
        <taxon>Metazoa</taxon>
        <taxon>Ecdysozoa</taxon>
        <taxon>Arthropoda</taxon>
        <taxon>Hexapoda</taxon>
        <taxon>Insecta</taxon>
        <taxon>Pterygota</taxon>
        <taxon>Neoptera</taxon>
        <taxon>Endopterygota</taxon>
        <taxon>Coleoptera</taxon>
        <taxon>Polyphaga</taxon>
        <taxon>Scarabaeiformia</taxon>
        <taxon>Scarabaeidae</taxon>
        <taxon>Rutelinae</taxon>
        <taxon>Popillia</taxon>
    </lineage>
</organism>
<dbReference type="Proteomes" id="UP001458880">
    <property type="component" value="Unassembled WGS sequence"/>
</dbReference>
<keyword evidence="3 6" id="KW-1133">Transmembrane helix</keyword>
<evidence type="ECO:0000256" key="3">
    <source>
        <dbReference type="ARBA" id="ARBA00022989"/>
    </source>
</evidence>
<accession>A0AAW1IF07</accession>
<feature type="transmembrane region" description="Helical" evidence="6">
    <location>
        <begin position="226"/>
        <end position="249"/>
    </location>
</feature>
<dbReference type="Gene3D" id="1.20.1250.20">
    <property type="entry name" value="MFS general substrate transporter like domains"/>
    <property type="match status" value="1"/>
</dbReference>
<comment type="subcellular location">
    <subcellularLocation>
        <location evidence="1">Membrane</location>
        <topology evidence="1">Multi-pass membrane protein</topology>
    </subcellularLocation>
</comment>
<keyword evidence="2 6" id="KW-0812">Transmembrane</keyword>
<dbReference type="SUPFAM" id="SSF103473">
    <property type="entry name" value="MFS general substrate transporter"/>
    <property type="match status" value="1"/>
</dbReference>
<proteinExistence type="predicted"/>
<feature type="transmembrane region" description="Helical" evidence="6">
    <location>
        <begin position="15"/>
        <end position="35"/>
    </location>
</feature>
<feature type="transmembrane region" description="Helical" evidence="6">
    <location>
        <begin position="139"/>
        <end position="165"/>
    </location>
</feature>
<feature type="transmembrane region" description="Helical" evidence="6">
    <location>
        <begin position="47"/>
        <end position="68"/>
    </location>
</feature>
<keyword evidence="8" id="KW-1185">Reference proteome</keyword>
<dbReference type="PANTHER" id="PTHR23507">
    <property type="entry name" value="ZGC:174356"/>
    <property type="match status" value="1"/>
</dbReference>
<dbReference type="InterPro" id="IPR036259">
    <property type="entry name" value="MFS_trans_sf"/>
</dbReference>
<keyword evidence="4 6" id="KW-0472">Membrane</keyword>
<feature type="transmembrane region" description="Helical" evidence="6">
    <location>
        <begin position="74"/>
        <end position="95"/>
    </location>
</feature>
<reference evidence="7 8" key="1">
    <citation type="journal article" date="2024" name="BMC Genomics">
        <title>De novo assembly and annotation of Popillia japonica's genome with initial clues to its potential as an invasive pest.</title>
        <authorList>
            <person name="Cucini C."/>
            <person name="Boschi S."/>
            <person name="Funari R."/>
            <person name="Cardaioli E."/>
            <person name="Iannotti N."/>
            <person name="Marturano G."/>
            <person name="Paoli F."/>
            <person name="Bruttini M."/>
            <person name="Carapelli A."/>
            <person name="Frati F."/>
            <person name="Nardi F."/>
        </authorList>
    </citation>
    <scope>NUCLEOTIDE SEQUENCE [LARGE SCALE GENOMIC DNA]</scope>
    <source>
        <strain evidence="7">DMR45628</strain>
    </source>
</reference>
<gene>
    <name evidence="7" type="ORF">QE152_g35859</name>
</gene>
<dbReference type="AlphaFoldDB" id="A0AAW1IF07"/>
<dbReference type="GO" id="GO:0016020">
    <property type="term" value="C:membrane"/>
    <property type="evidence" value="ECO:0007669"/>
    <property type="project" value="UniProtKB-SubCell"/>
</dbReference>
<evidence type="ECO:0000313" key="8">
    <source>
        <dbReference type="Proteomes" id="UP001458880"/>
    </source>
</evidence>
<evidence type="ECO:0000256" key="4">
    <source>
        <dbReference type="ARBA" id="ARBA00023136"/>
    </source>
</evidence>
<evidence type="ECO:0000256" key="2">
    <source>
        <dbReference type="ARBA" id="ARBA00022692"/>
    </source>
</evidence>
<evidence type="ECO:0000256" key="5">
    <source>
        <dbReference type="SAM" id="MobiDB-lite"/>
    </source>
</evidence>
<protein>
    <submittedName>
        <fullName evidence="7">Uncharacterized protein</fullName>
    </submittedName>
</protein>
<evidence type="ECO:0000256" key="1">
    <source>
        <dbReference type="ARBA" id="ARBA00004141"/>
    </source>
</evidence>
<name>A0AAW1IF07_POPJA</name>
<evidence type="ECO:0000313" key="7">
    <source>
        <dbReference type="EMBL" id="KAK9687990.1"/>
    </source>
</evidence>
<feature type="transmembrane region" description="Helical" evidence="6">
    <location>
        <begin position="269"/>
        <end position="294"/>
    </location>
</feature>
<feature type="region of interest" description="Disordered" evidence="5">
    <location>
        <begin position="305"/>
        <end position="325"/>
    </location>
</feature>